<evidence type="ECO:0000313" key="2">
    <source>
        <dbReference type="EMBL" id="CDI04419.1"/>
    </source>
</evidence>
<reference evidence="2" key="1">
    <citation type="submission" date="2013-07" db="EMBL/GenBank/DDBJ databases">
        <authorList>
            <person name="McIlroy S."/>
        </authorList>
    </citation>
    <scope>NUCLEOTIDE SEQUENCE [LARGE SCALE GENOMIC DNA]</scope>
    <source>
        <strain evidence="2">Run_A_D11</strain>
    </source>
</reference>
<protein>
    <submittedName>
        <fullName evidence="2">Uncharacterized protein</fullName>
    </submittedName>
</protein>
<organism evidence="2 3">
    <name type="scientific">Candidatus Competibacter denitrificans Run_A_D11</name>
    <dbReference type="NCBI Taxonomy" id="1400863"/>
    <lineage>
        <taxon>Bacteria</taxon>
        <taxon>Pseudomonadati</taxon>
        <taxon>Pseudomonadota</taxon>
        <taxon>Gammaproteobacteria</taxon>
        <taxon>Candidatus Competibacteraceae</taxon>
        <taxon>Candidatus Competibacter</taxon>
    </lineage>
</organism>
<keyword evidence="3" id="KW-1185">Reference proteome</keyword>
<evidence type="ECO:0000256" key="1">
    <source>
        <dbReference type="SAM" id="Phobius"/>
    </source>
</evidence>
<keyword evidence="1" id="KW-0472">Membrane</keyword>
<proteinExistence type="predicted"/>
<sequence>MNKSEVFGVFQLSVMLGASTPDFIFNYLFYEQWYFFL</sequence>
<name>W6MBP0_9GAMM</name>
<keyword evidence="1" id="KW-1133">Transmembrane helix</keyword>
<feature type="transmembrane region" description="Helical" evidence="1">
    <location>
        <begin position="6"/>
        <end position="29"/>
    </location>
</feature>
<keyword evidence="1" id="KW-0812">Transmembrane</keyword>
<reference evidence="2" key="2">
    <citation type="submission" date="2014-03" db="EMBL/GenBank/DDBJ databases">
        <title>Candidatus Competibacter-lineage genomes retrieved from metagenomes reveal functional metabolic diversity.</title>
        <authorList>
            <person name="McIlroy S.J."/>
            <person name="Albertsen M."/>
            <person name="Andresen E.K."/>
            <person name="Saunders A.M."/>
            <person name="Kristiansen R."/>
            <person name="Stokholm-Bjerregaard M."/>
            <person name="Nielsen K.L."/>
            <person name="Nielsen P.H."/>
        </authorList>
    </citation>
    <scope>NUCLEOTIDE SEQUENCE</scope>
    <source>
        <strain evidence="2">Run_A_D11</strain>
    </source>
</reference>
<dbReference type="EMBL" id="CBTJ020000111">
    <property type="protein sequence ID" value="CDI04419.1"/>
    <property type="molecule type" value="Genomic_DNA"/>
</dbReference>
<comment type="caution">
    <text evidence="2">The sequence shown here is derived from an EMBL/GenBank/DDBJ whole genome shotgun (WGS) entry which is preliminary data.</text>
</comment>
<accession>W6MBP0</accession>
<dbReference type="Proteomes" id="UP000035760">
    <property type="component" value="Unassembled WGS sequence"/>
</dbReference>
<evidence type="ECO:0000313" key="3">
    <source>
        <dbReference type="Proteomes" id="UP000035760"/>
    </source>
</evidence>
<gene>
    <name evidence="2" type="ORF">BN873_980020</name>
</gene>
<dbReference type="AlphaFoldDB" id="W6MBP0"/>